<organism evidence="1 2">
    <name type="scientific">Cymbomonas tetramitiformis</name>
    <dbReference type="NCBI Taxonomy" id="36881"/>
    <lineage>
        <taxon>Eukaryota</taxon>
        <taxon>Viridiplantae</taxon>
        <taxon>Chlorophyta</taxon>
        <taxon>Pyramimonadophyceae</taxon>
        <taxon>Pyramimonadales</taxon>
        <taxon>Pyramimonadaceae</taxon>
        <taxon>Cymbomonas</taxon>
    </lineage>
</organism>
<protein>
    <submittedName>
        <fullName evidence="1">Uncharacterized protein</fullName>
    </submittedName>
</protein>
<gene>
    <name evidence="1" type="ORF">CYMTET_7156</name>
</gene>
<evidence type="ECO:0000313" key="1">
    <source>
        <dbReference type="EMBL" id="KAK3285226.1"/>
    </source>
</evidence>
<keyword evidence="2" id="KW-1185">Reference proteome</keyword>
<evidence type="ECO:0000313" key="2">
    <source>
        <dbReference type="Proteomes" id="UP001190700"/>
    </source>
</evidence>
<sequence>MDTRMRTSRRKLLKEFDLDASIRLLDELADVIVALKSELKSDSQETDVFDLDHPTQGVQRFVNELVYDTLTYIIKPDTVAYGYLLGADSASDRDMADVL</sequence>
<accession>A0AAE0LH63</accession>
<dbReference type="AlphaFoldDB" id="A0AAE0LH63"/>
<dbReference type="Proteomes" id="UP001190700">
    <property type="component" value="Unassembled WGS sequence"/>
</dbReference>
<dbReference type="EMBL" id="LGRX02001912">
    <property type="protein sequence ID" value="KAK3285226.1"/>
    <property type="molecule type" value="Genomic_DNA"/>
</dbReference>
<reference evidence="1 2" key="1">
    <citation type="journal article" date="2015" name="Genome Biol. Evol.">
        <title>Comparative Genomics of a Bacterivorous Green Alga Reveals Evolutionary Causalities and Consequences of Phago-Mixotrophic Mode of Nutrition.</title>
        <authorList>
            <person name="Burns J.A."/>
            <person name="Paasch A."/>
            <person name="Narechania A."/>
            <person name="Kim E."/>
        </authorList>
    </citation>
    <scope>NUCLEOTIDE SEQUENCE [LARGE SCALE GENOMIC DNA]</scope>
    <source>
        <strain evidence="1 2">PLY_AMNH</strain>
    </source>
</reference>
<comment type="caution">
    <text evidence="1">The sequence shown here is derived from an EMBL/GenBank/DDBJ whole genome shotgun (WGS) entry which is preliminary data.</text>
</comment>
<name>A0AAE0LH63_9CHLO</name>
<proteinExistence type="predicted"/>